<reference evidence="1 2" key="1">
    <citation type="submission" date="2024-01" db="EMBL/GenBank/DDBJ databases">
        <title>The complete chloroplast genome sequence of Lithospermum erythrorhizon: insights into the phylogenetic relationship among Boraginaceae species and the maternal lineages of purple gromwells.</title>
        <authorList>
            <person name="Okada T."/>
            <person name="Watanabe K."/>
        </authorList>
    </citation>
    <scope>NUCLEOTIDE SEQUENCE [LARGE SCALE GENOMIC DNA]</scope>
</reference>
<accession>A0AAV3QVK4</accession>
<dbReference type="EMBL" id="BAABME010006361">
    <property type="protein sequence ID" value="GAA0168139.1"/>
    <property type="molecule type" value="Genomic_DNA"/>
</dbReference>
<organism evidence="1 2">
    <name type="scientific">Lithospermum erythrorhizon</name>
    <name type="common">Purple gromwell</name>
    <name type="synonym">Lithospermum officinale var. erythrorhizon</name>
    <dbReference type="NCBI Taxonomy" id="34254"/>
    <lineage>
        <taxon>Eukaryota</taxon>
        <taxon>Viridiplantae</taxon>
        <taxon>Streptophyta</taxon>
        <taxon>Embryophyta</taxon>
        <taxon>Tracheophyta</taxon>
        <taxon>Spermatophyta</taxon>
        <taxon>Magnoliopsida</taxon>
        <taxon>eudicotyledons</taxon>
        <taxon>Gunneridae</taxon>
        <taxon>Pentapetalae</taxon>
        <taxon>asterids</taxon>
        <taxon>lamiids</taxon>
        <taxon>Boraginales</taxon>
        <taxon>Boraginaceae</taxon>
        <taxon>Boraginoideae</taxon>
        <taxon>Lithospermeae</taxon>
        <taxon>Lithospermum</taxon>
    </lineage>
</organism>
<evidence type="ECO:0000313" key="2">
    <source>
        <dbReference type="Proteomes" id="UP001454036"/>
    </source>
</evidence>
<comment type="caution">
    <text evidence="1">The sequence shown here is derived from an EMBL/GenBank/DDBJ whole genome shotgun (WGS) entry which is preliminary data.</text>
</comment>
<proteinExistence type="predicted"/>
<keyword evidence="2" id="KW-1185">Reference proteome</keyword>
<dbReference type="AlphaFoldDB" id="A0AAV3QVK4"/>
<evidence type="ECO:0008006" key="3">
    <source>
        <dbReference type="Google" id="ProtNLM"/>
    </source>
</evidence>
<protein>
    <recommendedName>
        <fullName evidence="3">Reverse transcriptase</fullName>
    </recommendedName>
</protein>
<dbReference type="PANTHER" id="PTHR33116">
    <property type="entry name" value="REVERSE TRANSCRIPTASE ZINC-BINDING DOMAIN-CONTAINING PROTEIN-RELATED-RELATED"/>
    <property type="match status" value="1"/>
</dbReference>
<name>A0AAV3QVK4_LITER</name>
<dbReference type="Proteomes" id="UP001454036">
    <property type="component" value="Unassembled WGS sequence"/>
</dbReference>
<gene>
    <name evidence="1" type="ORF">LIER_22922</name>
</gene>
<evidence type="ECO:0000313" key="1">
    <source>
        <dbReference type="EMBL" id="GAA0168139.1"/>
    </source>
</evidence>
<dbReference type="PANTHER" id="PTHR33116:SF84">
    <property type="entry name" value="RNA-DIRECTED DNA POLYMERASE"/>
    <property type="match status" value="1"/>
</dbReference>
<sequence>MVYGYYKRSGKPRCALKIDFMKACDTVKWSFLRTVMRVMGYPERFIALKEFYYHPKYQKIDLVNVSLADDMFLLSGANIESMSLIKKVLADFGKLSGLHPNLSKSSSYFAGVSDHQASDLSEILGILIYEHPVRYLGIPLTTKQLCTSDCRGLIKKIN</sequence>